<dbReference type="AlphaFoldDB" id="A0A369WMM1"/>
<dbReference type="Pfam" id="PF01863">
    <property type="entry name" value="YgjP-like"/>
    <property type="match status" value="1"/>
</dbReference>
<dbReference type="InterPro" id="IPR002725">
    <property type="entry name" value="YgjP-like_metallopeptidase"/>
</dbReference>
<dbReference type="EMBL" id="QQOH01000002">
    <property type="protein sequence ID" value="RDE22741.1"/>
    <property type="molecule type" value="Genomic_DNA"/>
</dbReference>
<dbReference type="Proteomes" id="UP000253769">
    <property type="component" value="Unassembled WGS sequence"/>
</dbReference>
<accession>A0A369WMM1</accession>
<dbReference type="CDD" id="cd07344">
    <property type="entry name" value="M48_yhfN_like"/>
    <property type="match status" value="1"/>
</dbReference>
<reference evidence="2 3" key="1">
    <citation type="submission" date="2018-07" db="EMBL/GenBank/DDBJ databases">
        <title>Motiliproteus coralliicola sp. nov., a bacterium isolated from Coral.</title>
        <authorList>
            <person name="Wang G."/>
        </authorList>
    </citation>
    <scope>NUCLEOTIDE SEQUENCE [LARGE SCALE GENOMIC DNA]</scope>
    <source>
        <strain evidence="2 3">C34</strain>
    </source>
</reference>
<name>A0A369WMM1_9GAMM</name>
<dbReference type="PANTHER" id="PTHR30399">
    <property type="entry name" value="UNCHARACTERIZED PROTEIN YGJP"/>
    <property type="match status" value="1"/>
</dbReference>
<evidence type="ECO:0000259" key="1">
    <source>
        <dbReference type="Pfam" id="PF01863"/>
    </source>
</evidence>
<protein>
    <submittedName>
        <fullName evidence="2">M48 family peptidase</fullName>
    </submittedName>
</protein>
<dbReference type="Gene3D" id="3.30.2010.10">
    <property type="entry name" value="Metalloproteases ('zincins'), catalytic domain"/>
    <property type="match status" value="1"/>
</dbReference>
<dbReference type="InterPro" id="IPR053136">
    <property type="entry name" value="UTP_pyrophosphatase-like"/>
</dbReference>
<keyword evidence="3" id="KW-1185">Reference proteome</keyword>
<comment type="caution">
    <text evidence="2">The sequence shown here is derived from an EMBL/GenBank/DDBJ whole genome shotgun (WGS) entry which is preliminary data.</text>
</comment>
<dbReference type="OrthoDB" id="9811177at2"/>
<gene>
    <name evidence="2" type="ORF">DV711_09185</name>
</gene>
<proteinExistence type="predicted"/>
<dbReference type="PANTHER" id="PTHR30399:SF1">
    <property type="entry name" value="UTP PYROPHOSPHATASE"/>
    <property type="match status" value="1"/>
</dbReference>
<evidence type="ECO:0000313" key="2">
    <source>
        <dbReference type="EMBL" id="RDE22741.1"/>
    </source>
</evidence>
<organism evidence="2 3">
    <name type="scientific">Motiliproteus coralliicola</name>
    <dbReference type="NCBI Taxonomy" id="2283196"/>
    <lineage>
        <taxon>Bacteria</taxon>
        <taxon>Pseudomonadati</taxon>
        <taxon>Pseudomonadota</taxon>
        <taxon>Gammaproteobacteria</taxon>
        <taxon>Oceanospirillales</taxon>
        <taxon>Oceanospirillaceae</taxon>
        <taxon>Motiliproteus</taxon>
    </lineage>
</organism>
<sequence>MRSRCDSSLERPMTAPTLPFDWEVKFTRRRGSIALQVHPDRVRVLAPKGTAQREIRQLLLERQDWLESALLKQRQRPIPHKNYQNGESWLFDGLPHRLQVELSDTVDHGSPCVQRLDGRLLLRLQPSQDSLEQRAQALRDWYQQQAQQRWPERLDHWIEITGLKPSGLKIRPYKSRWGSCTQDGRISLNTLLAMAPPEVLDYVIIHELCHLRHLNHSPAYWRLVERFCPHPKQYRAWLRQHSDQLRF</sequence>
<evidence type="ECO:0000313" key="3">
    <source>
        <dbReference type="Proteomes" id="UP000253769"/>
    </source>
</evidence>
<feature type="domain" description="YgjP-like metallopeptidase" evidence="1">
    <location>
        <begin position="32"/>
        <end position="241"/>
    </location>
</feature>